<evidence type="ECO:0000313" key="1">
    <source>
        <dbReference type="EMBL" id="KAJ8460048.1"/>
    </source>
</evidence>
<proteinExistence type="predicted"/>
<keyword evidence="2" id="KW-1185">Reference proteome</keyword>
<reference evidence="1 2" key="1">
    <citation type="submission" date="2022-12" db="EMBL/GenBank/DDBJ databases">
        <title>Chromosome-scale assembly of the Ensete ventricosum genome.</title>
        <authorList>
            <person name="Dussert Y."/>
            <person name="Stocks J."/>
            <person name="Wendawek A."/>
            <person name="Woldeyes F."/>
            <person name="Nichols R.A."/>
            <person name="Borrell J.S."/>
        </authorList>
    </citation>
    <scope>NUCLEOTIDE SEQUENCE [LARGE SCALE GENOMIC DNA]</scope>
    <source>
        <strain evidence="2">cv. Maze</strain>
        <tissue evidence="1">Seeds</tissue>
    </source>
</reference>
<name>A0AAV8PT38_ENSVE</name>
<accession>A0AAV8PT38</accession>
<organism evidence="1 2">
    <name type="scientific">Ensete ventricosum</name>
    <name type="common">Abyssinian banana</name>
    <name type="synonym">Musa ensete</name>
    <dbReference type="NCBI Taxonomy" id="4639"/>
    <lineage>
        <taxon>Eukaryota</taxon>
        <taxon>Viridiplantae</taxon>
        <taxon>Streptophyta</taxon>
        <taxon>Embryophyta</taxon>
        <taxon>Tracheophyta</taxon>
        <taxon>Spermatophyta</taxon>
        <taxon>Magnoliopsida</taxon>
        <taxon>Liliopsida</taxon>
        <taxon>Zingiberales</taxon>
        <taxon>Musaceae</taxon>
        <taxon>Ensete</taxon>
    </lineage>
</organism>
<comment type="caution">
    <text evidence="1">The sequence shown here is derived from an EMBL/GenBank/DDBJ whole genome shotgun (WGS) entry which is preliminary data.</text>
</comment>
<dbReference type="Proteomes" id="UP001222027">
    <property type="component" value="Unassembled WGS sequence"/>
</dbReference>
<dbReference type="AlphaFoldDB" id="A0AAV8PT38"/>
<protein>
    <submittedName>
        <fullName evidence="1">Uncharacterized protein</fullName>
    </submittedName>
</protein>
<dbReference type="EMBL" id="JAQQAF010000009">
    <property type="protein sequence ID" value="KAJ8460048.1"/>
    <property type="molecule type" value="Genomic_DNA"/>
</dbReference>
<gene>
    <name evidence="1" type="ORF">OPV22_032974</name>
</gene>
<sequence length="124" mass="13822">MTPFAIGEEKQQILSDSNVMDEYMVVAICVVDSSIHIRSTWKIDVCGEPCSACKALEMVNGLTFSVTFQLIQFMVSEKAELQSKAIKQSQKRRHYLCSVTDTAGMTAFVAPGIIPITNLVFRRK</sequence>
<evidence type="ECO:0000313" key="2">
    <source>
        <dbReference type="Proteomes" id="UP001222027"/>
    </source>
</evidence>